<dbReference type="Ensembl" id="ENSUAMT00000034616.1">
    <property type="protein sequence ID" value="ENSUAMP00000031026.1"/>
    <property type="gene ID" value="ENSUAMG00000023825.1"/>
</dbReference>
<protein>
    <submittedName>
        <fullName evidence="1">Uncharacterized protein</fullName>
    </submittedName>
</protein>
<evidence type="ECO:0000313" key="1">
    <source>
        <dbReference type="Ensembl" id="ENSUAMP00000001714.1"/>
    </source>
</evidence>
<reference evidence="1" key="2">
    <citation type="submission" date="2025-05" db="UniProtKB">
        <authorList>
            <consortium name="Ensembl"/>
        </authorList>
    </citation>
    <scope>IDENTIFICATION</scope>
</reference>
<sequence length="59" mass="6655">MTDDVQIPPALCPVQRSLIVTAQKRDCWGTPAMWNLEDPCFLDRESVCWASVFSARVVT</sequence>
<evidence type="ECO:0000313" key="2">
    <source>
        <dbReference type="Proteomes" id="UP000291022"/>
    </source>
</evidence>
<dbReference type="GeneTree" id="ENSGT00950000185130"/>
<organism evidence="1 2">
    <name type="scientific">Ursus americanus</name>
    <name type="common">American black bear</name>
    <name type="synonym">Euarctos americanus</name>
    <dbReference type="NCBI Taxonomy" id="9643"/>
    <lineage>
        <taxon>Eukaryota</taxon>
        <taxon>Metazoa</taxon>
        <taxon>Chordata</taxon>
        <taxon>Craniata</taxon>
        <taxon>Vertebrata</taxon>
        <taxon>Euteleostomi</taxon>
        <taxon>Mammalia</taxon>
        <taxon>Eutheria</taxon>
        <taxon>Laurasiatheria</taxon>
        <taxon>Carnivora</taxon>
        <taxon>Caniformia</taxon>
        <taxon>Ursidae</taxon>
        <taxon>Ursus</taxon>
    </lineage>
</organism>
<proteinExistence type="predicted"/>
<dbReference type="Proteomes" id="UP000291022">
    <property type="component" value="Unassembled WGS sequence"/>
</dbReference>
<name>A0A452QB58_URSAM</name>
<dbReference type="Ensembl" id="ENSUAMT00000001966.1">
    <property type="protein sequence ID" value="ENSUAMP00000001714.1"/>
    <property type="gene ID" value="ENSUAMG00000001617.1"/>
</dbReference>
<dbReference type="STRING" id="9643.ENSUAMP00000001714"/>
<keyword evidence="2" id="KW-1185">Reference proteome</keyword>
<accession>A0A452QB58</accession>
<dbReference type="AlphaFoldDB" id="A0A452QB58"/>
<reference evidence="2" key="1">
    <citation type="submission" date="2016-06" db="EMBL/GenBank/DDBJ databases">
        <title>De novo assembly and RNA-Seq shows season-dependent expression and editing in black bear kidneys.</title>
        <authorList>
            <person name="Korstanje R."/>
            <person name="Srivastava A."/>
            <person name="Sarsani V.K."/>
            <person name="Sheehan S.M."/>
            <person name="Seger R.L."/>
            <person name="Barter M.E."/>
            <person name="Lindqvist C."/>
            <person name="Brody L.C."/>
            <person name="Mullikin J.C."/>
        </authorList>
    </citation>
    <scope>NUCLEOTIDE SEQUENCE [LARGE SCALE GENOMIC DNA]</scope>
</reference>